<reference evidence="2 3" key="1">
    <citation type="submission" date="2016-08" db="EMBL/GenBank/DDBJ databases">
        <title>Genomes of anaerobic fungi encode conserved fungal cellulosomes for biomass hydrolysis.</title>
        <authorList>
            <consortium name="DOE Joint Genome Institute"/>
            <person name="Haitjema C.H."/>
            <person name="Gilmore S.P."/>
            <person name="Henske J.K."/>
            <person name="Solomon K.V."/>
            <person name="De Groot R."/>
            <person name="Kuo A."/>
            <person name="Mondo S.J."/>
            <person name="Salamov A.A."/>
            <person name="Labutti K."/>
            <person name="Zhao Z."/>
            <person name="Chiniquy J."/>
            <person name="Barry K."/>
            <person name="Brewer H.M."/>
            <person name="Purvine S.O."/>
            <person name="Wright A.T."/>
            <person name="Boxma B."/>
            <person name="Van Alen T."/>
            <person name="Hackstein J.H."/>
            <person name="Baker S.E."/>
            <person name="Grigoriev I.V."/>
            <person name="O'Malley M.A."/>
        </authorList>
    </citation>
    <scope>NUCLEOTIDE SEQUENCE [LARGE SCALE GENOMIC DNA]</scope>
    <source>
        <strain evidence="3">finn</strain>
    </source>
</reference>
<dbReference type="EMBL" id="MCFH01000016">
    <property type="protein sequence ID" value="ORX52251.1"/>
    <property type="molecule type" value="Genomic_DNA"/>
</dbReference>
<dbReference type="InterPro" id="IPR007612">
    <property type="entry name" value="LOR"/>
</dbReference>
<comment type="similarity">
    <text evidence="1">Belongs to the LOR family.</text>
</comment>
<dbReference type="InterPro" id="IPR025659">
    <property type="entry name" value="Tubby-like_C"/>
</dbReference>
<evidence type="ECO:0000256" key="1">
    <source>
        <dbReference type="ARBA" id="ARBA00005437"/>
    </source>
</evidence>
<name>A0A1Y1VC69_9FUNG</name>
<comment type="caution">
    <text evidence="2">The sequence shown here is derived from an EMBL/GenBank/DDBJ whole genome shotgun (WGS) entry which is preliminary data.</text>
</comment>
<evidence type="ECO:0000313" key="3">
    <source>
        <dbReference type="Proteomes" id="UP000193719"/>
    </source>
</evidence>
<sequence>MKKEVAVKFKKILVDPKSKREIASITKSSLLSYNHLTVKFYNKATCKKEIITIKNDAMASTCGIYYHGIMIGRVTKKYDAKTLFTNRNSYMLKIAPNVDMALMVALAIAFDEFKHD</sequence>
<dbReference type="SUPFAM" id="SSF54518">
    <property type="entry name" value="Tubby C-terminal domain-like"/>
    <property type="match status" value="1"/>
</dbReference>
<organism evidence="2 3">
    <name type="scientific">Piromyces finnis</name>
    <dbReference type="NCBI Taxonomy" id="1754191"/>
    <lineage>
        <taxon>Eukaryota</taxon>
        <taxon>Fungi</taxon>
        <taxon>Fungi incertae sedis</taxon>
        <taxon>Chytridiomycota</taxon>
        <taxon>Chytridiomycota incertae sedis</taxon>
        <taxon>Neocallimastigomycetes</taxon>
        <taxon>Neocallimastigales</taxon>
        <taxon>Neocallimastigaceae</taxon>
        <taxon>Piromyces</taxon>
    </lineage>
</organism>
<proteinExistence type="inferred from homology"/>
<protein>
    <recommendedName>
        <fullName evidence="4">DUF567-domain-containing protein</fullName>
    </recommendedName>
</protein>
<reference evidence="2 3" key="2">
    <citation type="submission" date="2016-08" db="EMBL/GenBank/DDBJ databases">
        <title>Pervasive Adenine N6-methylation of Active Genes in Fungi.</title>
        <authorList>
            <consortium name="DOE Joint Genome Institute"/>
            <person name="Mondo S.J."/>
            <person name="Dannebaum R.O."/>
            <person name="Kuo R.C."/>
            <person name="Labutti K."/>
            <person name="Haridas S."/>
            <person name="Kuo A."/>
            <person name="Salamov A."/>
            <person name="Ahrendt S.R."/>
            <person name="Lipzen A."/>
            <person name="Sullivan W."/>
            <person name="Andreopoulos W.B."/>
            <person name="Clum A."/>
            <person name="Lindquist E."/>
            <person name="Daum C."/>
            <person name="Ramamoorthy G.K."/>
            <person name="Gryganskyi A."/>
            <person name="Culley D."/>
            <person name="Magnuson J.K."/>
            <person name="James T.Y."/>
            <person name="O'Malley M.A."/>
            <person name="Stajich J.E."/>
            <person name="Spatafora J.W."/>
            <person name="Visel A."/>
            <person name="Grigoriev I.V."/>
        </authorList>
    </citation>
    <scope>NUCLEOTIDE SEQUENCE [LARGE SCALE GENOMIC DNA]</scope>
    <source>
        <strain evidence="3">finn</strain>
    </source>
</reference>
<accession>A0A1Y1VC69</accession>
<dbReference type="Proteomes" id="UP000193719">
    <property type="component" value="Unassembled WGS sequence"/>
</dbReference>
<evidence type="ECO:0000313" key="2">
    <source>
        <dbReference type="EMBL" id="ORX52251.1"/>
    </source>
</evidence>
<dbReference type="OrthoDB" id="97518at2759"/>
<dbReference type="Gene3D" id="2.40.160.200">
    <property type="entry name" value="LURP1-related"/>
    <property type="match status" value="1"/>
</dbReference>
<dbReference type="AlphaFoldDB" id="A0A1Y1VC69"/>
<gene>
    <name evidence="2" type="ORF">BCR36DRAFT_369627</name>
</gene>
<keyword evidence="3" id="KW-1185">Reference proteome</keyword>
<dbReference type="InterPro" id="IPR038595">
    <property type="entry name" value="LOR_sf"/>
</dbReference>
<evidence type="ECO:0008006" key="4">
    <source>
        <dbReference type="Google" id="ProtNLM"/>
    </source>
</evidence>
<dbReference type="STRING" id="1754191.A0A1Y1VC69"/>
<dbReference type="Pfam" id="PF04525">
    <property type="entry name" value="LOR"/>
    <property type="match status" value="1"/>
</dbReference>